<evidence type="ECO:0000313" key="2">
    <source>
        <dbReference type="EMBL" id="KAF2841186.1"/>
    </source>
</evidence>
<reference evidence="2" key="1">
    <citation type="journal article" date="2020" name="Stud. Mycol.">
        <title>101 Dothideomycetes genomes: a test case for predicting lifestyles and emergence of pathogens.</title>
        <authorList>
            <person name="Haridas S."/>
            <person name="Albert R."/>
            <person name="Binder M."/>
            <person name="Bloem J."/>
            <person name="Labutti K."/>
            <person name="Salamov A."/>
            <person name="Andreopoulos B."/>
            <person name="Baker S."/>
            <person name="Barry K."/>
            <person name="Bills G."/>
            <person name="Bluhm B."/>
            <person name="Cannon C."/>
            <person name="Castanera R."/>
            <person name="Culley D."/>
            <person name="Daum C."/>
            <person name="Ezra D."/>
            <person name="Gonzalez J."/>
            <person name="Henrissat B."/>
            <person name="Kuo A."/>
            <person name="Liang C."/>
            <person name="Lipzen A."/>
            <person name="Lutzoni F."/>
            <person name="Magnuson J."/>
            <person name="Mondo S."/>
            <person name="Nolan M."/>
            <person name="Ohm R."/>
            <person name="Pangilinan J."/>
            <person name="Park H.-J."/>
            <person name="Ramirez L."/>
            <person name="Alfaro M."/>
            <person name="Sun H."/>
            <person name="Tritt A."/>
            <person name="Yoshinaga Y."/>
            <person name="Zwiers L.-H."/>
            <person name="Turgeon B."/>
            <person name="Goodwin S."/>
            <person name="Spatafora J."/>
            <person name="Crous P."/>
            <person name="Grigoriev I."/>
        </authorList>
    </citation>
    <scope>NUCLEOTIDE SEQUENCE</scope>
    <source>
        <strain evidence="2">CBS 101060</strain>
    </source>
</reference>
<feature type="transmembrane region" description="Helical" evidence="1">
    <location>
        <begin position="317"/>
        <end position="343"/>
    </location>
</feature>
<dbReference type="EMBL" id="MU006091">
    <property type="protein sequence ID" value="KAF2841186.1"/>
    <property type="molecule type" value="Genomic_DNA"/>
</dbReference>
<keyword evidence="1" id="KW-0472">Membrane</keyword>
<gene>
    <name evidence="2" type="ORF">M501DRAFT_949417</name>
</gene>
<evidence type="ECO:0000256" key="1">
    <source>
        <dbReference type="SAM" id="Phobius"/>
    </source>
</evidence>
<comment type="caution">
    <text evidence="2">The sequence shown here is derived from an EMBL/GenBank/DDBJ whole genome shotgun (WGS) entry which is preliminary data.</text>
</comment>
<keyword evidence="1" id="KW-0812">Transmembrane</keyword>
<organism evidence="2 3">
    <name type="scientific">Patellaria atrata CBS 101060</name>
    <dbReference type="NCBI Taxonomy" id="1346257"/>
    <lineage>
        <taxon>Eukaryota</taxon>
        <taxon>Fungi</taxon>
        <taxon>Dikarya</taxon>
        <taxon>Ascomycota</taxon>
        <taxon>Pezizomycotina</taxon>
        <taxon>Dothideomycetes</taxon>
        <taxon>Dothideomycetes incertae sedis</taxon>
        <taxon>Patellariales</taxon>
        <taxon>Patellariaceae</taxon>
        <taxon>Patellaria</taxon>
    </lineage>
</organism>
<keyword evidence="3" id="KW-1185">Reference proteome</keyword>
<proteinExistence type="predicted"/>
<evidence type="ECO:0000313" key="3">
    <source>
        <dbReference type="Proteomes" id="UP000799429"/>
    </source>
</evidence>
<sequence>MTLLGCVRPERSLPLQDHVAVDDDDIAYSSDDLESAKGGREELNSINGHSKLPKMQHVKRLGHQTKAKAKKALRLRETQANIEEDDASISKALEQNPAFAPEKALAGHQQNLSGKVKSTLGKVQDVGFAIINPKETVKHKATIKLATGEQPFLPQRADESLLDAHAALYDAQSRPSTIEEDSEDGEDIIKWQERINDLEEHRSSMKVAWTTSRFVHRVRVHRQVPIEYPTREELEEYDEHGNYVRFQWEKWFARLLLRLAGDPATRAIDNSDFGTFDRDLFAQHIERIITASGPLQEWFINLRKIYRWEDPKLSATWFIVFLLLWYLDCVITFGHVWVVFVTVKNRYRKGSLEALRESYERTVDRGTKAYKFSELISKHGQGDWLDPLVEQIGPSIELQV</sequence>
<dbReference type="AlphaFoldDB" id="A0A9P4SEA2"/>
<accession>A0A9P4SEA2</accession>
<dbReference type="OrthoDB" id="1708389at2759"/>
<dbReference type="Proteomes" id="UP000799429">
    <property type="component" value="Unassembled WGS sequence"/>
</dbReference>
<name>A0A9P4SEA2_9PEZI</name>
<keyword evidence="1" id="KW-1133">Transmembrane helix</keyword>
<protein>
    <submittedName>
        <fullName evidence="2">Uncharacterized protein</fullName>
    </submittedName>
</protein>